<dbReference type="AlphaFoldDB" id="A0A5B7IFU3"/>
<evidence type="ECO:0008006" key="5">
    <source>
        <dbReference type="Google" id="ProtNLM"/>
    </source>
</evidence>
<sequence length="130" mass="14377">MAGWRWWWWWAADHWASGSVGPGRQSDSAHTRPADGSMSQKERYKYATRSRAEKCTCAVVVATLPPTRTAAFLPSSARCYHDQVLYIETLQGLHATGTSANMTAPGVRRTGKGPRVVDAQPCRWEGREGA</sequence>
<gene>
    <name evidence="3" type="ORF">E2C01_075779</name>
</gene>
<evidence type="ECO:0000256" key="1">
    <source>
        <dbReference type="SAM" id="MobiDB-lite"/>
    </source>
</evidence>
<evidence type="ECO:0000313" key="3">
    <source>
        <dbReference type="EMBL" id="MPC81173.1"/>
    </source>
</evidence>
<feature type="region of interest" description="Disordered" evidence="1">
    <location>
        <begin position="97"/>
        <end position="116"/>
    </location>
</feature>
<organism evidence="3 4">
    <name type="scientific">Portunus trituberculatus</name>
    <name type="common">Swimming crab</name>
    <name type="synonym">Neptunus trituberculatus</name>
    <dbReference type="NCBI Taxonomy" id="210409"/>
    <lineage>
        <taxon>Eukaryota</taxon>
        <taxon>Metazoa</taxon>
        <taxon>Ecdysozoa</taxon>
        <taxon>Arthropoda</taxon>
        <taxon>Crustacea</taxon>
        <taxon>Multicrustacea</taxon>
        <taxon>Malacostraca</taxon>
        <taxon>Eumalacostraca</taxon>
        <taxon>Eucarida</taxon>
        <taxon>Decapoda</taxon>
        <taxon>Pleocyemata</taxon>
        <taxon>Brachyura</taxon>
        <taxon>Eubrachyura</taxon>
        <taxon>Portunoidea</taxon>
        <taxon>Portunidae</taxon>
        <taxon>Portuninae</taxon>
        <taxon>Portunus</taxon>
    </lineage>
</organism>
<dbReference type="Proteomes" id="UP000324222">
    <property type="component" value="Unassembled WGS sequence"/>
</dbReference>
<protein>
    <recommendedName>
        <fullName evidence="5">Secreted protein</fullName>
    </recommendedName>
</protein>
<feature type="signal peptide" evidence="2">
    <location>
        <begin position="1"/>
        <end position="18"/>
    </location>
</feature>
<name>A0A5B7IFU3_PORTR</name>
<dbReference type="EMBL" id="VSRR010056161">
    <property type="protein sequence ID" value="MPC81173.1"/>
    <property type="molecule type" value="Genomic_DNA"/>
</dbReference>
<feature type="region of interest" description="Disordered" evidence="1">
    <location>
        <begin position="19"/>
        <end position="45"/>
    </location>
</feature>
<proteinExistence type="predicted"/>
<evidence type="ECO:0000313" key="4">
    <source>
        <dbReference type="Proteomes" id="UP000324222"/>
    </source>
</evidence>
<keyword evidence="4" id="KW-1185">Reference proteome</keyword>
<feature type="chain" id="PRO_5023007125" description="Secreted protein" evidence="2">
    <location>
        <begin position="19"/>
        <end position="130"/>
    </location>
</feature>
<accession>A0A5B7IFU3</accession>
<comment type="caution">
    <text evidence="3">The sequence shown here is derived from an EMBL/GenBank/DDBJ whole genome shotgun (WGS) entry which is preliminary data.</text>
</comment>
<keyword evidence="2" id="KW-0732">Signal</keyword>
<evidence type="ECO:0000256" key="2">
    <source>
        <dbReference type="SAM" id="SignalP"/>
    </source>
</evidence>
<reference evidence="3 4" key="1">
    <citation type="submission" date="2019-05" db="EMBL/GenBank/DDBJ databases">
        <title>Another draft genome of Portunus trituberculatus and its Hox gene families provides insights of decapod evolution.</title>
        <authorList>
            <person name="Jeong J.-H."/>
            <person name="Song I."/>
            <person name="Kim S."/>
            <person name="Choi T."/>
            <person name="Kim D."/>
            <person name="Ryu S."/>
            <person name="Kim W."/>
        </authorList>
    </citation>
    <scope>NUCLEOTIDE SEQUENCE [LARGE SCALE GENOMIC DNA]</scope>
    <source>
        <tissue evidence="3">Muscle</tissue>
    </source>
</reference>